<feature type="compositionally biased region" description="Polar residues" evidence="4">
    <location>
        <begin position="69"/>
        <end position="104"/>
    </location>
</feature>
<keyword evidence="2" id="KW-0677">Repeat</keyword>
<feature type="repeat" description="PPR" evidence="3">
    <location>
        <begin position="526"/>
        <end position="556"/>
    </location>
</feature>
<dbReference type="PANTHER" id="PTHR47447">
    <property type="entry name" value="OS03G0856100 PROTEIN"/>
    <property type="match status" value="1"/>
</dbReference>
<accession>A0A0K9PZ76</accession>
<dbReference type="OrthoDB" id="185373at2759"/>
<dbReference type="InterPro" id="IPR002625">
    <property type="entry name" value="Smr_dom"/>
</dbReference>
<gene>
    <name evidence="6" type="ORF">ZOSMA_12G00520</name>
</gene>
<proteinExistence type="inferred from homology"/>
<evidence type="ECO:0000313" key="7">
    <source>
        <dbReference type="Proteomes" id="UP000036987"/>
    </source>
</evidence>
<dbReference type="SMART" id="SM00463">
    <property type="entry name" value="SMR"/>
    <property type="match status" value="1"/>
</dbReference>
<dbReference type="Proteomes" id="UP000036987">
    <property type="component" value="Unassembled WGS sequence"/>
</dbReference>
<feature type="repeat" description="PPR" evidence="3">
    <location>
        <begin position="560"/>
        <end position="594"/>
    </location>
</feature>
<dbReference type="PROSITE" id="PS50828">
    <property type="entry name" value="SMR"/>
    <property type="match status" value="1"/>
</dbReference>
<protein>
    <submittedName>
        <fullName evidence="6">Putative Pentatricopeptide repeat-containing protein</fullName>
    </submittedName>
</protein>
<keyword evidence="7" id="KW-1185">Reference proteome</keyword>
<evidence type="ECO:0000256" key="1">
    <source>
        <dbReference type="ARBA" id="ARBA00007626"/>
    </source>
</evidence>
<comment type="similarity">
    <text evidence="1">Belongs to the PPR family. P subfamily.</text>
</comment>
<dbReference type="OMA" id="QPYVERM"/>
<evidence type="ECO:0000313" key="6">
    <source>
        <dbReference type="EMBL" id="KMZ74368.1"/>
    </source>
</evidence>
<reference evidence="7" key="1">
    <citation type="journal article" date="2016" name="Nature">
        <title>The genome of the seagrass Zostera marina reveals angiosperm adaptation to the sea.</title>
        <authorList>
            <person name="Olsen J.L."/>
            <person name="Rouze P."/>
            <person name="Verhelst B."/>
            <person name="Lin Y.-C."/>
            <person name="Bayer T."/>
            <person name="Collen J."/>
            <person name="Dattolo E."/>
            <person name="De Paoli E."/>
            <person name="Dittami S."/>
            <person name="Maumus F."/>
            <person name="Michel G."/>
            <person name="Kersting A."/>
            <person name="Lauritano C."/>
            <person name="Lohaus R."/>
            <person name="Toepel M."/>
            <person name="Tonon T."/>
            <person name="Vanneste K."/>
            <person name="Amirebrahimi M."/>
            <person name="Brakel J."/>
            <person name="Bostroem C."/>
            <person name="Chovatia M."/>
            <person name="Grimwood J."/>
            <person name="Jenkins J.W."/>
            <person name="Jueterbock A."/>
            <person name="Mraz A."/>
            <person name="Stam W.T."/>
            <person name="Tice H."/>
            <person name="Bornberg-Bauer E."/>
            <person name="Green P.J."/>
            <person name="Pearson G.A."/>
            <person name="Procaccini G."/>
            <person name="Duarte C.M."/>
            <person name="Schmutz J."/>
            <person name="Reusch T.B.H."/>
            <person name="Van de Peer Y."/>
        </authorList>
    </citation>
    <scope>NUCLEOTIDE SEQUENCE [LARGE SCALE GENOMIC DNA]</scope>
    <source>
        <strain evidence="7">cv. Finnish</strain>
    </source>
</reference>
<dbReference type="PROSITE" id="PS51375">
    <property type="entry name" value="PPR"/>
    <property type="match status" value="8"/>
</dbReference>
<feature type="repeat" description="PPR" evidence="3">
    <location>
        <begin position="491"/>
        <end position="525"/>
    </location>
</feature>
<evidence type="ECO:0000256" key="4">
    <source>
        <dbReference type="SAM" id="MobiDB-lite"/>
    </source>
</evidence>
<evidence type="ECO:0000256" key="3">
    <source>
        <dbReference type="PROSITE-ProRule" id="PRU00708"/>
    </source>
</evidence>
<dbReference type="STRING" id="29655.A0A0K9PZ76"/>
<dbReference type="InterPro" id="IPR002885">
    <property type="entry name" value="PPR_rpt"/>
</dbReference>
<dbReference type="Pfam" id="PF13041">
    <property type="entry name" value="PPR_2"/>
    <property type="match status" value="2"/>
</dbReference>
<feature type="region of interest" description="Disordered" evidence="4">
    <location>
        <begin position="223"/>
        <end position="261"/>
    </location>
</feature>
<feature type="compositionally biased region" description="Polar residues" evidence="4">
    <location>
        <begin position="229"/>
        <end position="253"/>
    </location>
</feature>
<evidence type="ECO:0000259" key="5">
    <source>
        <dbReference type="PROSITE" id="PS50828"/>
    </source>
</evidence>
<dbReference type="NCBIfam" id="TIGR00756">
    <property type="entry name" value="PPR"/>
    <property type="match status" value="8"/>
</dbReference>
<dbReference type="InterPro" id="IPR011990">
    <property type="entry name" value="TPR-like_helical_dom_sf"/>
</dbReference>
<dbReference type="SUPFAM" id="SSF160443">
    <property type="entry name" value="SMR domain-like"/>
    <property type="match status" value="1"/>
</dbReference>
<feature type="repeat" description="PPR" evidence="3">
    <location>
        <begin position="456"/>
        <end position="490"/>
    </location>
</feature>
<dbReference type="Pfam" id="PF12854">
    <property type="entry name" value="PPR_1"/>
    <property type="match status" value="1"/>
</dbReference>
<dbReference type="EMBL" id="LFYR01000338">
    <property type="protein sequence ID" value="KMZ74368.1"/>
    <property type="molecule type" value="Genomic_DNA"/>
</dbReference>
<dbReference type="AlphaFoldDB" id="A0A0K9PZ76"/>
<feature type="repeat" description="PPR" evidence="3">
    <location>
        <begin position="351"/>
        <end position="385"/>
    </location>
</feature>
<feature type="compositionally biased region" description="Low complexity" evidence="4">
    <location>
        <begin position="188"/>
        <end position="198"/>
    </location>
</feature>
<organism evidence="6 7">
    <name type="scientific">Zostera marina</name>
    <name type="common">Eelgrass</name>
    <dbReference type="NCBI Taxonomy" id="29655"/>
    <lineage>
        <taxon>Eukaryota</taxon>
        <taxon>Viridiplantae</taxon>
        <taxon>Streptophyta</taxon>
        <taxon>Embryophyta</taxon>
        <taxon>Tracheophyta</taxon>
        <taxon>Spermatophyta</taxon>
        <taxon>Magnoliopsida</taxon>
        <taxon>Liliopsida</taxon>
        <taxon>Zosteraceae</taxon>
        <taxon>Zostera</taxon>
    </lineage>
</organism>
<comment type="caution">
    <text evidence="6">The sequence shown here is derived from an EMBL/GenBank/DDBJ whole genome shotgun (WGS) entry which is preliminary data.</text>
</comment>
<name>A0A0K9PZ76_ZOSMR</name>
<dbReference type="InterPro" id="IPR036063">
    <property type="entry name" value="Smr_dom_sf"/>
</dbReference>
<feature type="repeat" description="PPR" evidence="3">
    <location>
        <begin position="595"/>
        <end position="629"/>
    </location>
</feature>
<evidence type="ECO:0000256" key="2">
    <source>
        <dbReference type="ARBA" id="ARBA00022737"/>
    </source>
</evidence>
<feature type="repeat" description="PPR" evidence="3">
    <location>
        <begin position="421"/>
        <end position="455"/>
    </location>
</feature>
<feature type="compositionally biased region" description="Basic and acidic residues" evidence="4">
    <location>
        <begin position="199"/>
        <end position="208"/>
    </location>
</feature>
<dbReference type="Gene3D" id="1.25.40.10">
    <property type="entry name" value="Tetratricopeptide repeat domain"/>
    <property type="match status" value="3"/>
</dbReference>
<feature type="region of interest" description="Disordered" evidence="4">
    <location>
        <begin position="178"/>
        <end position="208"/>
    </location>
</feature>
<feature type="domain" description="Smr" evidence="5">
    <location>
        <begin position="748"/>
        <end position="837"/>
    </location>
</feature>
<dbReference type="Pfam" id="PF13812">
    <property type="entry name" value="PPR_3"/>
    <property type="match status" value="1"/>
</dbReference>
<feature type="region of interest" description="Disordered" evidence="4">
    <location>
        <begin position="69"/>
        <end position="108"/>
    </location>
</feature>
<sequence>MLRANQIGTISQSARSFFLASSKLSPVEESFDDDACASTKSSTNNDSVLAGFAAKQSSNINGIIKAASFHSSKPSEAQQQQVQHSPKSSIISSDLDTHQPNGILSSNNVTSVSSNLALPSKLFARHLVNTSIAKDDVTSDVVSNNGHFKSNDDVFMVNLDSSDPNLRSSNSKAQWINKKDQTSTIAQNKSRNPRINSNRRSDDAEKHIDVEKPQPCMYIAQKDRKPNKSKVQSKVTVPKNNSGRGATSFSENSGYVEKWQRPPNPTMSCALKRKGAISQLKSSKNSAKIVDLFLNTLGELKCGSLPEEALGNLHCKLDSFQANQILKHLHDHSVALGFFNWLRYQPGFKHDDYTYTTMIGILGKAKQFGCIRKLLEEMVRDGCCPNIVTYNRMIHGYGRANHIIEAMGVFHQMQHAGCEPDRVTFCTLIDIHAKAGYLDVAMELYKKMVEVGLCPDTFTYSVMINCLGKAGNLPASYKLFCEMKEMGCVPNLVTYNIMITLQAKSRNYSSALNLYRDMCDAGFHPDKITYSIVMEVLGNCGHLDEVESVFVEMQHYCPPDEPIYGLLVDLWGKAGKVDKARSWYEAMINAGLRPNVPICNSLLSAFLRMERFSDGCYVIENMLDMGLVPSLQTYTLLLSWCTKRQTNIGVMSWCYELMNKTGHPAHVFLSSLPSAKPGGQNVREHTIAFLDLMHSEKREGKRGFVDAVIDFLQKSDFKEEAGLVWEVAASRNIYPDAVKRKDPSYWLINLHVMSDGTAVIALSRTLAWFRKRIIESGICPERIDIITGWGRRSKVTGSSLVRQAVSDLLRVFKSPFYTQGRNSGCFIGCGCPLQTWLLHSFVDRLHLV</sequence>
<dbReference type="PANTHER" id="PTHR47447:SF17">
    <property type="entry name" value="OS12G0638900 PROTEIN"/>
    <property type="match status" value="1"/>
</dbReference>
<feature type="repeat" description="PPR" evidence="3">
    <location>
        <begin position="386"/>
        <end position="420"/>
    </location>
</feature>
<dbReference type="Pfam" id="PF01535">
    <property type="entry name" value="PPR"/>
    <property type="match status" value="1"/>
</dbReference>